<dbReference type="PRINTS" id="PR00599">
    <property type="entry name" value="MAPEPTIDASE"/>
</dbReference>
<evidence type="ECO:0000259" key="8">
    <source>
        <dbReference type="Pfam" id="PF00557"/>
    </source>
</evidence>
<feature type="binding site" evidence="6">
    <location>
        <position position="107"/>
    </location>
    <ligand>
        <name>a divalent metal cation</name>
        <dbReference type="ChEBI" id="CHEBI:60240"/>
        <label>1</label>
    </ligand>
</feature>
<evidence type="ECO:0000313" key="10">
    <source>
        <dbReference type="Proteomes" id="UP000745577"/>
    </source>
</evidence>
<evidence type="ECO:0000256" key="2">
    <source>
        <dbReference type="ARBA" id="ARBA00022438"/>
    </source>
</evidence>
<evidence type="ECO:0000256" key="3">
    <source>
        <dbReference type="ARBA" id="ARBA00022670"/>
    </source>
</evidence>
<dbReference type="SUPFAM" id="SSF55920">
    <property type="entry name" value="Creatinase/aminopeptidase"/>
    <property type="match status" value="1"/>
</dbReference>
<comment type="function">
    <text evidence="1 6">Removes the N-terminal methionine from nascent proteins. The N-terminal methionine is often cleaved when the second residue in the primary sequence is small and uncharged (Met-Ala-, Cys, Gly, Pro, Ser, Thr, or Val). Requires deformylation of the N(alpha)-formylated initiator methionine before it can be hydrolyzed.</text>
</comment>
<dbReference type="Pfam" id="PF00557">
    <property type="entry name" value="Peptidase_M24"/>
    <property type="match status" value="1"/>
</dbReference>
<organism evidence="9 10">
    <name type="scientific">Candidatus Dojkabacteria bacterium</name>
    <dbReference type="NCBI Taxonomy" id="2099670"/>
    <lineage>
        <taxon>Bacteria</taxon>
        <taxon>Candidatus Dojkabacteria</taxon>
    </lineage>
</organism>
<dbReference type="EC" id="3.4.11.18" evidence="6 7"/>
<protein>
    <recommendedName>
        <fullName evidence="6 7">Methionine aminopeptidase</fullName>
        <shortName evidence="6">MAP</shortName>
        <shortName evidence="6">MetAP</shortName>
        <ecNumber evidence="6 7">3.4.11.18</ecNumber>
    </recommendedName>
    <alternativeName>
        <fullName evidence="6">Peptidase M</fullName>
    </alternativeName>
</protein>
<dbReference type="InterPro" id="IPR002467">
    <property type="entry name" value="Pept_M24A_MAP1"/>
</dbReference>
<evidence type="ECO:0000256" key="6">
    <source>
        <dbReference type="HAMAP-Rule" id="MF_01974"/>
    </source>
</evidence>
<evidence type="ECO:0000313" key="9">
    <source>
        <dbReference type="EMBL" id="MCA9380028.1"/>
    </source>
</evidence>
<feature type="binding site" evidence="6">
    <location>
        <position position="177"/>
    </location>
    <ligand>
        <name>substrate</name>
    </ligand>
</feature>
<feature type="binding site" evidence="6">
    <location>
        <position position="203"/>
    </location>
    <ligand>
        <name>a divalent metal cation</name>
        <dbReference type="ChEBI" id="CHEBI:60240"/>
        <label>2</label>
        <note>catalytic</note>
    </ligand>
</feature>
<evidence type="ECO:0000256" key="7">
    <source>
        <dbReference type="RuleBase" id="RU003653"/>
    </source>
</evidence>
<keyword evidence="4 6" id="KW-0479">Metal-binding</keyword>
<dbReference type="GO" id="GO:0006508">
    <property type="term" value="P:proteolysis"/>
    <property type="evidence" value="ECO:0007669"/>
    <property type="project" value="UniProtKB-KW"/>
</dbReference>
<dbReference type="GO" id="GO:0004239">
    <property type="term" value="F:initiator methionyl aminopeptidase activity"/>
    <property type="evidence" value="ECO:0007669"/>
    <property type="project" value="UniProtKB-UniRule"/>
</dbReference>
<dbReference type="InterPro" id="IPR000994">
    <property type="entry name" value="Pept_M24"/>
</dbReference>
<dbReference type="GO" id="GO:0070006">
    <property type="term" value="F:metalloaminopeptidase activity"/>
    <property type="evidence" value="ECO:0007669"/>
    <property type="project" value="UniProtKB-UniRule"/>
</dbReference>
<comment type="similarity">
    <text evidence="6">Belongs to the peptidase M24A family. Methionine aminopeptidase type 1 subfamily.</text>
</comment>
<accession>A0A955L0F7</accession>
<proteinExistence type="inferred from homology"/>
<comment type="cofactor">
    <cofactor evidence="6">
        <name>Co(2+)</name>
        <dbReference type="ChEBI" id="CHEBI:48828"/>
    </cofactor>
    <cofactor evidence="6">
        <name>Zn(2+)</name>
        <dbReference type="ChEBI" id="CHEBI:29105"/>
    </cofactor>
    <cofactor evidence="6">
        <name>Mn(2+)</name>
        <dbReference type="ChEBI" id="CHEBI:29035"/>
    </cofactor>
    <cofactor evidence="6">
        <name>Fe(2+)</name>
        <dbReference type="ChEBI" id="CHEBI:29033"/>
    </cofactor>
    <text evidence="6">Binds 2 divalent metal cations per subunit. Has a high-affinity and a low affinity metal-binding site. The true nature of the physiological cofactor is under debate. The enzyme is active with cobalt, zinc, manganese or divalent iron ions. Most likely, methionine aminopeptidases function as mononuclear Fe(2+)-metalloproteases under physiological conditions, and the catalytically relevant metal-binding site has been assigned to the histidine-containing high-affinity site.</text>
</comment>
<dbReference type="InterPro" id="IPR001714">
    <property type="entry name" value="Pept_M24_MAP"/>
</dbReference>
<dbReference type="InterPro" id="IPR036005">
    <property type="entry name" value="Creatinase/aminopeptidase-like"/>
</dbReference>
<dbReference type="EMBL" id="JAGQLL010000025">
    <property type="protein sequence ID" value="MCA9380028.1"/>
    <property type="molecule type" value="Genomic_DNA"/>
</dbReference>
<keyword evidence="5 6" id="KW-0378">Hydrolase</keyword>
<feature type="binding site" evidence="6">
    <location>
        <position position="234"/>
    </location>
    <ligand>
        <name>a divalent metal cation</name>
        <dbReference type="ChEBI" id="CHEBI:60240"/>
        <label>1</label>
    </ligand>
</feature>
<feature type="binding site" evidence="6">
    <location>
        <position position="234"/>
    </location>
    <ligand>
        <name>a divalent metal cation</name>
        <dbReference type="ChEBI" id="CHEBI:60240"/>
        <label>2</label>
        <note>catalytic</note>
    </ligand>
</feature>
<keyword evidence="2 6" id="KW-0031">Aminopeptidase</keyword>
<dbReference type="Proteomes" id="UP000745577">
    <property type="component" value="Unassembled WGS sequence"/>
</dbReference>
<dbReference type="PANTHER" id="PTHR43330">
    <property type="entry name" value="METHIONINE AMINOPEPTIDASE"/>
    <property type="match status" value="1"/>
</dbReference>
<evidence type="ECO:0000256" key="5">
    <source>
        <dbReference type="ARBA" id="ARBA00022801"/>
    </source>
</evidence>
<gene>
    <name evidence="6 9" type="primary">map</name>
    <name evidence="9" type="ORF">KC675_02500</name>
</gene>
<dbReference type="PANTHER" id="PTHR43330:SF27">
    <property type="entry name" value="METHIONINE AMINOPEPTIDASE"/>
    <property type="match status" value="1"/>
</dbReference>
<evidence type="ECO:0000256" key="4">
    <source>
        <dbReference type="ARBA" id="ARBA00022723"/>
    </source>
</evidence>
<comment type="catalytic activity">
    <reaction evidence="6 7">
        <text>Release of N-terminal amino acids, preferentially methionine, from peptides and arylamides.</text>
        <dbReference type="EC" id="3.4.11.18"/>
    </reaction>
</comment>
<dbReference type="CDD" id="cd01086">
    <property type="entry name" value="MetAP1"/>
    <property type="match status" value="1"/>
</dbReference>
<comment type="caution">
    <text evidence="9">The sequence shown here is derived from an EMBL/GenBank/DDBJ whole genome shotgun (WGS) entry which is preliminary data.</text>
</comment>
<reference evidence="9" key="1">
    <citation type="submission" date="2020-04" db="EMBL/GenBank/DDBJ databases">
        <authorList>
            <person name="Zhang T."/>
        </authorList>
    </citation>
    <scope>NUCLEOTIDE SEQUENCE</scope>
    <source>
        <strain evidence="9">HKST-UBA15</strain>
    </source>
</reference>
<dbReference type="HAMAP" id="MF_01974">
    <property type="entry name" value="MetAP_1"/>
    <property type="match status" value="1"/>
</dbReference>
<feature type="domain" description="Peptidase M24" evidence="8">
    <location>
        <begin position="13"/>
        <end position="239"/>
    </location>
</feature>
<dbReference type="GO" id="GO:0046872">
    <property type="term" value="F:metal ion binding"/>
    <property type="evidence" value="ECO:0007669"/>
    <property type="project" value="UniProtKB-UniRule"/>
</dbReference>
<feature type="binding site" evidence="6">
    <location>
        <position position="78"/>
    </location>
    <ligand>
        <name>substrate</name>
    </ligand>
</feature>
<evidence type="ECO:0000256" key="1">
    <source>
        <dbReference type="ARBA" id="ARBA00002521"/>
    </source>
</evidence>
<comment type="subunit">
    <text evidence="6">Monomer.</text>
</comment>
<dbReference type="AlphaFoldDB" id="A0A955L0F7"/>
<dbReference type="GO" id="GO:0005829">
    <property type="term" value="C:cytosol"/>
    <property type="evidence" value="ECO:0007669"/>
    <property type="project" value="TreeGrafter"/>
</dbReference>
<name>A0A955L0F7_9BACT</name>
<sequence>MAINIKTKKEIAIMKSGGSILAEILNTLAESVKPGITTKELDVKAGDLCKKFDVIPAFNGYQGYQANICTGIDDVAVHGIPSPDELIVEGQIVSIDMGIIYQEFYLDSATTVPVGKVDDNAIRLLDTTKLALSKSIELSVEGHTVGDIGYAIQTIAELAGFNVITQMTGHGIGRKLHEEPYIPCFGEQGAGALLKEGMTIAIEPMINEGVSEIEILEDGWTTLTVDGKRSAIFEHTIAVGKTKAKILTR</sequence>
<dbReference type="NCBIfam" id="TIGR00500">
    <property type="entry name" value="met_pdase_I"/>
    <property type="match status" value="1"/>
</dbReference>
<dbReference type="Gene3D" id="3.90.230.10">
    <property type="entry name" value="Creatinase/methionine aminopeptidase superfamily"/>
    <property type="match status" value="1"/>
</dbReference>
<keyword evidence="3 6" id="KW-0645">Protease</keyword>
<feature type="binding site" evidence="6">
    <location>
        <position position="170"/>
    </location>
    <ligand>
        <name>a divalent metal cation</name>
        <dbReference type="ChEBI" id="CHEBI:60240"/>
        <label>2</label>
        <note>catalytic</note>
    </ligand>
</feature>
<feature type="binding site" evidence="6">
    <location>
        <position position="107"/>
    </location>
    <ligand>
        <name>a divalent metal cation</name>
        <dbReference type="ChEBI" id="CHEBI:60240"/>
        <label>2</label>
        <note>catalytic</note>
    </ligand>
</feature>
<feature type="binding site" evidence="6">
    <location>
        <position position="96"/>
    </location>
    <ligand>
        <name>a divalent metal cation</name>
        <dbReference type="ChEBI" id="CHEBI:60240"/>
        <label>1</label>
    </ligand>
</feature>
<reference evidence="9" key="2">
    <citation type="journal article" date="2021" name="Microbiome">
        <title>Successional dynamics and alternative stable states in a saline activated sludge microbial community over 9 years.</title>
        <authorList>
            <person name="Wang Y."/>
            <person name="Ye J."/>
            <person name="Ju F."/>
            <person name="Liu L."/>
            <person name="Boyd J.A."/>
            <person name="Deng Y."/>
            <person name="Parks D.H."/>
            <person name="Jiang X."/>
            <person name="Yin X."/>
            <person name="Woodcroft B.J."/>
            <person name="Tyson G.W."/>
            <person name="Hugenholtz P."/>
            <person name="Polz M.F."/>
            <person name="Zhang T."/>
        </authorList>
    </citation>
    <scope>NUCLEOTIDE SEQUENCE</scope>
    <source>
        <strain evidence="9">HKST-UBA15</strain>
    </source>
</reference>